<dbReference type="RefSeq" id="WP_014403830.1">
    <property type="nucleotide sequence ID" value="NC_017033.1"/>
</dbReference>
<dbReference type="PANTHER" id="PTHR45138:SF9">
    <property type="entry name" value="DIGUANYLATE CYCLASE DGCM-RELATED"/>
    <property type="match status" value="1"/>
</dbReference>
<comment type="cofactor">
    <cofactor evidence="1">
        <name>Mg(2+)</name>
        <dbReference type="ChEBI" id="CHEBI:18420"/>
    </cofactor>
</comment>
<reference evidence="6" key="1">
    <citation type="submission" date="2012-02" db="EMBL/GenBank/DDBJ databases">
        <title>The complete genome of Frateuria aurantia DSM 6220.</title>
        <authorList>
            <consortium name="US DOE Joint Genome Institute (JGI-PGF)"/>
            <person name="Lucas S."/>
            <person name="Copeland A."/>
            <person name="Lapidus A."/>
            <person name="Glavina del Rio T."/>
            <person name="Dalin E."/>
            <person name="Tice H."/>
            <person name="Bruce D."/>
            <person name="Goodwin L."/>
            <person name="Pitluck S."/>
            <person name="Peters L."/>
            <person name="Ovchinnikova G."/>
            <person name="Teshima H."/>
            <person name="Kyrpides N."/>
            <person name="Mavromatis K."/>
            <person name="Ivanova N."/>
            <person name="Brettin T."/>
            <person name="Detter J.C."/>
            <person name="Han C."/>
            <person name="Larimer F."/>
            <person name="Land M."/>
            <person name="Hauser L."/>
            <person name="Markowitz V."/>
            <person name="Cheng J.-F."/>
            <person name="Hugenholtz P."/>
            <person name="Woyke T."/>
            <person name="Wu D."/>
            <person name="Brambilla E."/>
            <person name="Klenk H.-P."/>
            <person name="Eisen J.A."/>
        </authorList>
    </citation>
    <scope>NUCLEOTIDE SEQUENCE</scope>
    <source>
        <strain evidence="6">DSM 6220</strain>
    </source>
</reference>
<keyword evidence="4" id="KW-0812">Transmembrane</keyword>
<dbReference type="SMART" id="SM00267">
    <property type="entry name" value="GGDEF"/>
    <property type="match status" value="1"/>
</dbReference>
<gene>
    <name evidence="6" type="ordered locus">Fraau_2464</name>
</gene>
<name>H8L6F0_FRAAD</name>
<dbReference type="GO" id="GO:1902201">
    <property type="term" value="P:negative regulation of bacterial-type flagellum-dependent cell motility"/>
    <property type="evidence" value="ECO:0007669"/>
    <property type="project" value="TreeGrafter"/>
</dbReference>
<dbReference type="OrthoDB" id="9803824at2"/>
<dbReference type="InterPro" id="IPR043128">
    <property type="entry name" value="Rev_trsase/Diguanyl_cyclase"/>
</dbReference>
<evidence type="ECO:0000256" key="3">
    <source>
        <dbReference type="ARBA" id="ARBA00034247"/>
    </source>
</evidence>
<feature type="transmembrane region" description="Helical" evidence="4">
    <location>
        <begin position="126"/>
        <end position="146"/>
    </location>
</feature>
<evidence type="ECO:0000313" key="7">
    <source>
        <dbReference type="Proteomes" id="UP000005234"/>
    </source>
</evidence>
<protein>
    <recommendedName>
        <fullName evidence="2">diguanylate cyclase</fullName>
        <ecNumber evidence="2">2.7.7.65</ecNumber>
    </recommendedName>
</protein>
<dbReference type="Gene3D" id="3.30.70.270">
    <property type="match status" value="1"/>
</dbReference>
<evidence type="ECO:0000313" key="6">
    <source>
        <dbReference type="EMBL" id="AFC86827.1"/>
    </source>
</evidence>
<evidence type="ECO:0000256" key="1">
    <source>
        <dbReference type="ARBA" id="ARBA00001946"/>
    </source>
</evidence>
<feature type="transmembrane region" description="Helical" evidence="4">
    <location>
        <begin position="158"/>
        <end position="182"/>
    </location>
</feature>
<dbReference type="eggNOG" id="COG3706">
    <property type="taxonomic scope" value="Bacteria"/>
</dbReference>
<dbReference type="InterPro" id="IPR000160">
    <property type="entry name" value="GGDEF_dom"/>
</dbReference>
<feature type="transmembrane region" description="Helical" evidence="4">
    <location>
        <begin position="12"/>
        <end position="31"/>
    </location>
</feature>
<feature type="domain" description="GGDEF" evidence="5">
    <location>
        <begin position="256"/>
        <end position="389"/>
    </location>
</feature>
<dbReference type="GO" id="GO:0043709">
    <property type="term" value="P:cell adhesion involved in single-species biofilm formation"/>
    <property type="evidence" value="ECO:0007669"/>
    <property type="project" value="TreeGrafter"/>
</dbReference>
<feature type="transmembrane region" description="Helical" evidence="4">
    <location>
        <begin position="194"/>
        <end position="215"/>
    </location>
</feature>
<dbReference type="FunFam" id="3.30.70.270:FF:000001">
    <property type="entry name" value="Diguanylate cyclase domain protein"/>
    <property type="match status" value="1"/>
</dbReference>
<dbReference type="CDD" id="cd01949">
    <property type="entry name" value="GGDEF"/>
    <property type="match status" value="1"/>
</dbReference>
<dbReference type="InterPro" id="IPR029787">
    <property type="entry name" value="Nucleotide_cyclase"/>
</dbReference>
<dbReference type="PANTHER" id="PTHR45138">
    <property type="entry name" value="REGULATORY COMPONENTS OF SENSORY TRANSDUCTION SYSTEM"/>
    <property type="match status" value="1"/>
</dbReference>
<dbReference type="Pfam" id="PF00990">
    <property type="entry name" value="GGDEF"/>
    <property type="match status" value="1"/>
</dbReference>
<sequence length="402" mass="43940">MDAPMHEQGMGALPVLLFVTGLVCASGFSLILRTLSDEKAYRYWVASLWIGLFSIMVVMFFPVHRPFPVLLAGHLALAASQVLLVAGVLHYCGRRVNALILIAPACLYIVLQVILYLYGYRLLPRIALYGFAVAVWDIWVIGLLLPGTRGGDIYGRRIAIIVIAGHALMHLLEVLYLLPAFSWRRPQGLADSVAIYYISIVMTLAKCFALLAMVVEKLINELRRAAEIDGMTGLLNRSALISRGAEGLAGARAKDLPFGALFIDIDHFKSINDDRGHHVGDQILKWFSSALKDVVHGKQDLCGRYGGEEFVCFLPGSDVLSCMTLGNRLRLHLASHPANAAAEGLDVTVSIGVAMDDGHSDLIRLIKLADTALYAAKNTGRDRVVLAEDQEPGIPKRRAGRC</sequence>
<keyword evidence="4" id="KW-0472">Membrane</keyword>
<dbReference type="EMBL" id="CP003350">
    <property type="protein sequence ID" value="AFC86827.1"/>
    <property type="molecule type" value="Genomic_DNA"/>
</dbReference>
<dbReference type="Proteomes" id="UP000005234">
    <property type="component" value="Chromosome"/>
</dbReference>
<dbReference type="PROSITE" id="PS50887">
    <property type="entry name" value="GGDEF"/>
    <property type="match status" value="1"/>
</dbReference>
<comment type="catalytic activity">
    <reaction evidence="3">
        <text>2 GTP = 3',3'-c-di-GMP + 2 diphosphate</text>
        <dbReference type="Rhea" id="RHEA:24898"/>
        <dbReference type="ChEBI" id="CHEBI:33019"/>
        <dbReference type="ChEBI" id="CHEBI:37565"/>
        <dbReference type="ChEBI" id="CHEBI:58805"/>
        <dbReference type="EC" id="2.7.7.65"/>
    </reaction>
</comment>
<organism evidence="6 7">
    <name type="scientific">Frateuria aurantia (strain ATCC 33424 / DSM 6220 / KCTC 2777 / LMG 1558 / NBRC 3245 / NCIMB 13370)</name>
    <name type="common">Acetobacter aurantius</name>
    <dbReference type="NCBI Taxonomy" id="767434"/>
    <lineage>
        <taxon>Bacteria</taxon>
        <taxon>Pseudomonadati</taxon>
        <taxon>Pseudomonadota</taxon>
        <taxon>Gammaproteobacteria</taxon>
        <taxon>Lysobacterales</taxon>
        <taxon>Rhodanobacteraceae</taxon>
        <taxon>Frateuria</taxon>
    </lineage>
</organism>
<dbReference type="GO" id="GO:0005886">
    <property type="term" value="C:plasma membrane"/>
    <property type="evidence" value="ECO:0007669"/>
    <property type="project" value="TreeGrafter"/>
</dbReference>
<dbReference type="AlphaFoldDB" id="H8L6F0"/>
<dbReference type="STRING" id="767434.Fraau_2464"/>
<feature type="transmembrane region" description="Helical" evidence="4">
    <location>
        <begin position="98"/>
        <end position="120"/>
    </location>
</feature>
<dbReference type="InterPro" id="IPR050469">
    <property type="entry name" value="Diguanylate_Cyclase"/>
</dbReference>
<dbReference type="SUPFAM" id="SSF55073">
    <property type="entry name" value="Nucleotide cyclase"/>
    <property type="match status" value="1"/>
</dbReference>
<dbReference type="GO" id="GO:0052621">
    <property type="term" value="F:diguanylate cyclase activity"/>
    <property type="evidence" value="ECO:0007669"/>
    <property type="project" value="UniProtKB-EC"/>
</dbReference>
<feature type="transmembrane region" description="Helical" evidence="4">
    <location>
        <begin position="43"/>
        <end position="63"/>
    </location>
</feature>
<evidence type="ECO:0000259" key="5">
    <source>
        <dbReference type="PROSITE" id="PS50887"/>
    </source>
</evidence>
<accession>H8L6F0</accession>
<dbReference type="KEGG" id="fau:Fraau_2464"/>
<dbReference type="EC" id="2.7.7.65" evidence="2"/>
<feature type="transmembrane region" description="Helical" evidence="4">
    <location>
        <begin position="69"/>
        <end position="91"/>
    </location>
</feature>
<keyword evidence="7" id="KW-1185">Reference proteome</keyword>
<dbReference type="HOGENOM" id="CLU_000445_11_1_6"/>
<evidence type="ECO:0000256" key="2">
    <source>
        <dbReference type="ARBA" id="ARBA00012528"/>
    </source>
</evidence>
<proteinExistence type="predicted"/>
<dbReference type="NCBIfam" id="TIGR00254">
    <property type="entry name" value="GGDEF"/>
    <property type="match status" value="1"/>
</dbReference>
<evidence type="ECO:0000256" key="4">
    <source>
        <dbReference type="SAM" id="Phobius"/>
    </source>
</evidence>
<keyword evidence="4" id="KW-1133">Transmembrane helix</keyword>